<dbReference type="InterPro" id="IPR027417">
    <property type="entry name" value="P-loop_NTPase"/>
</dbReference>
<evidence type="ECO:0000256" key="6">
    <source>
        <dbReference type="ARBA" id="ARBA00023012"/>
    </source>
</evidence>
<dbReference type="InterPro" id="IPR003018">
    <property type="entry name" value="GAF"/>
</dbReference>
<dbReference type="InterPro" id="IPR058031">
    <property type="entry name" value="AAA_lid_NorR"/>
</dbReference>
<keyword evidence="11 12" id="KW-0535">Nitrogen fixation</keyword>
<dbReference type="SMART" id="SM00382">
    <property type="entry name" value="AAA"/>
    <property type="match status" value="1"/>
</dbReference>
<dbReference type="SUPFAM" id="SSF52540">
    <property type="entry name" value="P-loop containing nucleoside triphosphate hydrolases"/>
    <property type="match status" value="1"/>
</dbReference>
<dbReference type="InterPro" id="IPR002078">
    <property type="entry name" value="Sigma_54_int"/>
</dbReference>
<evidence type="ECO:0000256" key="11">
    <source>
        <dbReference type="ARBA" id="ARBA00023231"/>
    </source>
</evidence>
<feature type="region of interest" description="Disordered" evidence="13">
    <location>
        <begin position="500"/>
        <end position="530"/>
    </location>
</feature>
<dbReference type="AlphaFoldDB" id="A0A060IDX9"/>
<evidence type="ECO:0000256" key="5">
    <source>
        <dbReference type="ARBA" id="ARBA00022840"/>
    </source>
</evidence>
<dbReference type="PANTHER" id="PTHR32071:SF117">
    <property type="entry name" value="PTS-DEPENDENT DIHYDROXYACETONE KINASE OPERON REGULATORY PROTEIN-RELATED"/>
    <property type="match status" value="1"/>
</dbReference>
<dbReference type="InterPro" id="IPR025662">
    <property type="entry name" value="Sigma_54_int_dom_ATP-bd_1"/>
</dbReference>
<dbReference type="InterPro" id="IPR025944">
    <property type="entry name" value="Sigma_54_int_dom_CS"/>
</dbReference>
<evidence type="ECO:0000256" key="13">
    <source>
        <dbReference type="SAM" id="MobiDB-lite"/>
    </source>
</evidence>
<dbReference type="GO" id="GO:0009399">
    <property type="term" value="P:nitrogen fixation"/>
    <property type="evidence" value="ECO:0007669"/>
    <property type="project" value="UniProtKB-UniRule"/>
</dbReference>
<evidence type="ECO:0000256" key="9">
    <source>
        <dbReference type="ARBA" id="ARBA00023159"/>
    </source>
</evidence>
<sequence>MTHMPARSADGVEPLSALPAEPVRQAGTQLSGIYEISKVLTAPARLEITLANVVNVLSSFLQIRHGAIVVLDAEGQPEITANGDIPPASRSAARGVIPKAVIDHIVTTGMPFVVQDVGKSELFQADAQPSWSSGTVPVTFVGVPVKADNKILGTISIDRVRNGTATFSSDEDVRFLTMVANLVGRTIRLHRFLNLDAQRPIGEQQRPEKPLIAQASAPGRHPSVKIDGIVGDSPALQQVVETVSVVARTNSTVLLRGESGTGKEFFAQAIHELSPRRKKPFVKLNCAALPEGVLESELFGHEKGAFTGAIAQRAGRFELANGGTLLLDEIGEISPAFQAKLLRVLQEGELERVGGTKTLAVDVRLICATNKNLEMAVANAEFRADLYYRISVVPIVLPPLRERPGDIPRLARVLLNRFNKENQTELTFTPSAIDVMSQCYFPGNVRELENCVRRTATLARSSSIVSSDFACKNGQCLSSLLWKGTDGSPGGNTIGDLARNNLMPAASPRSAGRTGASEDVSSVKACDPNSAGCPAMESRLTQRDRLIDAMEKAGWVQAKAARILGLTPRQVGYALRQHRIEVKKL</sequence>
<proteinExistence type="predicted"/>
<dbReference type="SUPFAM" id="SSF55781">
    <property type="entry name" value="GAF domain-like"/>
    <property type="match status" value="1"/>
</dbReference>
<dbReference type="Gene3D" id="1.10.10.60">
    <property type="entry name" value="Homeodomain-like"/>
    <property type="match status" value="1"/>
</dbReference>
<dbReference type="PROSITE" id="PS50045">
    <property type="entry name" value="SIGMA54_INTERACT_4"/>
    <property type="match status" value="1"/>
</dbReference>
<evidence type="ECO:0000259" key="14">
    <source>
        <dbReference type="PROSITE" id="PS50045"/>
    </source>
</evidence>
<dbReference type="GO" id="GO:0000160">
    <property type="term" value="P:phosphorelay signal transduction system"/>
    <property type="evidence" value="ECO:0007669"/>
    <property type="project" value="UniProtKB-UniRule"/>
</dbReference>
<geneLocation type="plasmid" evidence="15 16">
    <name>pRetIE4771b</name>
</geneLocation>
<gene>
    <name evidence="15" type="primary">nifA-2</name>
    <name evidence="15" type="ORF">IE4771_PB00180</name>
</gene>
<dbReference type="InterPro" id="IPR002197">
    <property type="entry name" value="HTH_Fis"/>
</dbReference>
<evidence type="ECO:0000256" key="10">
    <source>
        <dbReference type="ARBA" id="ARBA00023163"/>
    </source>
</evidence>
<evidence type="ECO:0000313" key="16">
    <source>
        <dbReference type="Proteomes" id="UP000027180"/>
    </source>
</evidence>
<evidence type="ECO:0000256" key="12">
    <source>
        <dbReference type="RuleBase" id="RU368029"/>
    </source>
</evidence>
<evidence type="ECO:0000256" key="1">
    <source>
        <dbReference type="ARBA" id="ARBA00002167"/>
    </source>
</evidence>
<dbReference type="FunFam" id="3.40.50.300:FF:000006">
    <property type="entry name" value="DNA-binding transcriptional regulator NtrC"/>
    <property type="match status" value="1"/>
</dbReference>
<dbReference type="PROSITE" id="PS00675">
    <property type="entry name" value="SIGMA54_INTERACT_1"/>
    <property type="match status" value="1"/>
</dbReference>
<dbReference type="InterPro" id="IPR025943">
    <property type="entry name" value="Sigma_54_int_dom_ATP-bd_2"/>
</dbReference>
<organism evidence="15 16">
    <name type="scientific">Rhizobium etli bv. mimosae str. IE4771</name>
    <dbReference type="NCBI Taxonomy" id="1432050"/>
    <lineage>
        <taxon>Bacteria</taxon>
        <taxon>Pseudomonadati</taxon>
        <taxon>Pseudomonadota</taxon>
        <taxon>Alphaproteobacteria</taxon>
        <taxon>Hyphomicrobiales</taxon>
        <taxon>Rhizobiaceae</taxon>
        <taxon>Rhizobium/Agrobacterium group</taxon>
        <taxon>Rhizobium</taxon>
    </lineage>
</organism>
<keyword evidence="15" id="KW-0614">Plasmid</keyword>
<comment type="function">
    <text evidence="1 12">Required for activation of most nif operons, which are directly involved in nitrogen fixation.</text>
</comment>
<keyword evidence="6 12" id="KW-0902">Two-component regulatory system</keyword>
<dbReference type="SMART" id="SM00065">
    <property type="entry name" value="GAF"/>
    <property type="match status" value="1"/>
</dbReference>
<dbReference type="OrthoDB" id="9761019at2"/>
<keyword evidence="8 12" id="KW-0238">DNA-binding</keyword>
<dbReference type="Gene3D" id="3.40.50.300">
    <property type="entry name" value="P-loop containing nucleotide triphosphate hydrolases"/>
    <property type="match status" value="1"/>
</dbReference>
<evidence type="ECO:0000256" key="8">
    <source>
        <dbReference type="ARBA" id="ARBA00023125"/>
    </source>
</evidence>
<keyword evidence="9 12" id="KW-0010">Activator</keyword>
<accession>A0A060IDX9</accession>
<dbReference type="GO" id="GO:0005524">
    <property type="term" value="F:ATP binding"/>
    <property type="evidence" value="ECO:0007669"/>
    <property type="project" value="UniProtKB-KW"/>
</dbReference>
<dbReference type="Pfam" id="PF01590">
    <property type="entry name" value="GAF"/>
    <property type="match status" value="1"/>
</dbReference>
<dbReference type="PANTHER" id="PTHR32071">
    <property type="entry name" value="TRANSCRIPTIONAL REGULATORY PROTEIN"/>
    <property type="match status" value="1"/>
</dbReference>
<dbReference type="PROSITE" id="PS00676">
    <property type="entry name" value="SIGMA54_INTERACT_2"/>
    <property type="match status" value="1"/>
</dbReference>
<dbReference type="InterPro" id="IPR029016">
    <property type="entry name" value="GAF-like_dom_sf"/>
</dbReference>
<name>A0A060IDX9_RHIET</name>
<dbReference type="NCBIfam" id="TIGR01817">
    <property type="entry name" value="nifA"/>
    <property type="match status" value="1"/>
</dbReference>
<dbReference type="HOGENOM" id="CLU_000445_95_2_5"/>
<comment type="subunit">
    <text evidence="2 12">Interacts with sigma-54.</text>
</comment>
<dbReference type="KEGG" id="rei:IE4771_PB00180"/>
<dbReference type="GO" id="GO:0003700">
    <property type="term" value="F:DNA-binding transcription factor activity"/>
    <property type="evidence" value="ECO:0007669"/>
    <property type="project" value="UniProtKB-UniRule"/>
</dbReference>
<reference evidence="15 16" key="1">
    <citation type="submission" date="2013-12" db="EMBL/GenBank/DDBJ databases">
        <title>Complete genome sequence of Rhizobium etli bv. mimosae IE4771.</title>
        <authorList>
            <person name="Bustos P."/>
            <person name="Santamaria R.I."/>
            <person name="Lozano L."/>
            <person name="Ormeno-Orrillo E."/>
            <person name="Rogel M.A."/>
            <person name="Romero D."/>
            <person name="Cevallos M.A."/>
            <person name="Martinez-Romero E."/>
            <person name="Gonzalez V."/>
        </authorList>
    </citation>
    <scope>NUCLEOTIDE SEQUENCE [LARGE SCALE GENOMIC DNA]</scope>
    <source>
        <strain evidence="15 16">IE4771</strain>
        <plasmid evidence="16">Plasmid pRetIE4771b</plasmid>
    </source>
</reference>
<keyword evidence="7 12" id="KW-0805">Transcription regulation</keyword>
<dbReference type="PROSITE" id="PS00688">
    <property type="entry name" value="SIGMA54_INTERACT_3"/>
    <property type="match status" value="1"/>
</dbReference>
<keyword evidence="4" id="KW-0547">Nucleotide-binding</keyword>
<dbReference type="CDD" id="cd00009">
    <property type="entry name" value="AAA"/>
    <property type="match status" value="1"/>
</dbReference>
<dbReference type="PRINTS" id="PR01590">
    <property type="entry name" value="HTHFIS"/>
</dbReference>
<dbReference type="Proteomes" id="UP000027180">
    <property type="component" value="Plasmid pRetIE4771b"/>
</dbReference>
<dbReference type="Gene3D" id="3.30.450.40">
    <property type="match status" value="1"/>
</dbReference>
<dbReference type="Gene3D" id="1.10.8.60">
    <property type="match status" value="1"/>
</dbReference>
<dbReference type="InterPro" id="IPR003593">
    <property type="entry name" value="AAA+_ATPase"/>
</dbReference>
<keyword evidence="5" id="KW-0067">ATP-binding</keyword>
<evidence type="ECO:0000256" key="3">
    <source>
        <dbReference type="ARBA" id="ARBA00015308"/>
    </source>
</evidence>
<evidence type="ECO:0000256" key="4">
    <source>
        <dbReference type="ARBA" id="ARBA00022741"/>
    </source>
</evidence>
<feature type="region of interest" description="Disordered" evidence="13">
    <location>
        <begin position="1"/>
        <end position="20"/>
    </location>
</feature>
<dbReference type="Pfam" id="PF00158">
    <property type="entry name" value="Sigma54_activat"/>
    <property type="match status" value="1"/>
</dbReference>
<dbReference type="GO" id="GO:0043565">
    <property type="term" value="F:sequence-specific DNA binding"/>
    <property type="evidence" value="ECO:0007669"/>
    <property type="project" value="InterPro"/>
</dbReference>
<dbReference type="EMBL" id="CP006988">
    <property type="protein sequence ID" value="AIC29911.1"/>
    <property type="molecule type" value="Genomic_DNA"/>
</dbReference>
<evidence type="ECO:0000256" key="7">
    <source>
        <dbReference type="ARBA" id="ARBA00023015"/>
    </source>
</evidence>
<dbReference type="Pfam" id="PF02954">
    <property type="entry name" value="HTH_8"/>
    <property type="match status" value="1"/>
</dbReference>
<dbReference type="InterPro" id="IPR010113">
    <property type="entry name" value="Nif-specific_regulatory_prot"/>
</dbReference>
<evidence type="ECO:0000256" key="2">
    <source>
        <dbReference type="ARBA" id="ARBA00011135"/>
    </source>
</evidence>
<protein>
    <recommendedName>
        <fullName evidence="3 12">Nif-specific regulatory protein</fullName>
    </recommendedName>
</protein>
<evidence type="ECO:0000313" key="15">
    <source>
        <dbReference type="EMBL" id="AIC29911.1"/>
    </source>
</evidence>
<dbReference type="Pfam" id="PF25601">
    <property type="entry name" value="AAA_lid_14"/>
    <property type="match status" value="1"/>
</dbReference>
<feature type="domain" description="Sigma-54 factor interaction" evidence="14">
    <location>
        <begin position="229"/>
        <end position="457"/>
    </location>
</feature>
<keyword evidence="10 12" id="KW-0804">Transcription</keyword>